<proteinExistence type="predicted"/>
<feature type="region of interest" description="Disordered" evidence="1">
    <location>
        <begin position="67"/>
        <end position="114"/>
    </location>
</feature>
<evidence type="ECO:0000313" key="2">
    <source>
        <dbReference type="EMBL" id="KAJ8885798.1"/>
    </source>
</evidence>
<feature type="compositionally biased region" description="Polar residues" evidence="1">
    <location>
        <begin position="105"/>
        <end position="114"/>
    </location>
</feature>
<dbReference type="EMBL" id="JARBHB010000004">
    <property type="protein sequence ID" value="KAJ8885798.1"/>
    <property type="molecule type" value="Genomic_DNA"/>
</dbReference>
<evidence type="ECO:0000256" key="1">
    <source>
        <dbReference type="SAM" id="MobiDB-lite"/>
    </source>
</evidence>
<name>A0ABQ9HN64_9NEOP</name>
<dbReference type="Proteomes" id="UP001159363">
    <property type="component" value="Chromosome X"/>
</dbReference>
<evidence type="ECO:0000313" key="3">
    <source>
        <dbReference type="Proteomes" id="UP001159363"/>
    </source>
</evidence>
<protein>
    <submittedName>
        <fullName evidence="2">Uncharacterized protein</fullName>
    </submittedName>
</protein>
<organism evidence="2 3">
    <name type="scientific">Dryococelus australis</name>
    <dbReference type="NCBI Taxonomy" id="614101"/>
    <lineage>
        <taxon>Eukaryota</taxon>
        <taxon>Metazoa</taxon>
        <taxon>Ecdysozoa</taxon>
        <taxon>Arthropoda</taxon>
        <taxon>Hexapoda</taxon>
        <taxon>Insecta</taxon>
        <taxon>Pterygota</taxon>
        <taxon>Neoptera</taxon>
        <taxon>Polyneoptera</taxon>
        <taxon>Phasmatodea</taxon>
        <taxon>Verophasmatodea</taxon>
        <taxon>Anareolatae</taxon>
        <taxon>Phasmatidae</taxon>
        <taxon>Eurycanthinae</taxon>
        <taxon>Dryococelus</taxon>
    </lineage>
</organism>
<keyword evidence="3" id="KW-1185">Reference proteome</keyword>
<comment type="caution">
    <text evidence="2">The sequence shown here is derived from an EMBL/GenBank/DDBJ whole genome shotgun (WGS) entry which is preliminary data.</text>
</comment>
<reference evidence="2 3" key="1">
    <citation type="submission" date="2023-02" db="EMBL/GenBank/DDBJ databases">
        <title>LHISI_Scaffold_Assembly.</title>
        <authorList>
            <person name="Stuart O.P."/>
            <person name="Cleave R."/>
            <person name="Magrath M.J.L."/>
            <person name="Mikheyev A.S."/>
        </authorList>
    </citation>
    <scope>NUCLEOTIDE SEQUENCE [LARGE SCALE GENOMIC DNA]</scope>
    <source>
        <strain evidence="2">Daus_M_001</strain>
        <tissue evidence="2">Leg muscle</tissue>
    </source>
</reference>
<accession>A0ABQ9HN64</accession>
<sequence length="221" mass="23726">MQLSSKLELMEHTAKLGENTLYPGGRNKLTNGCGLPDGRGFVPIDDVAPCDNIRPSGTRLIKPIEIGGGRREVSNKPMEGLSHGGGGRTAASNQPMGSIGHQCQGHRSWSGSTTSKMVDRNVTTWRPAGFGSDDLVPKSAKGSVVIYPLAEKGEDVCRNARGKNVSIANHHSTLLLSNMSLIFTKSPLLAQANKILHATTEKAIHGYYNKLIQLSNCAWKP</sequence>
<gene>
    <name evidence="2" type="ORF">PR048_011998</name>
</gene>